<dbReference type="EMBL" id="CABHOD010000011">
    <property type="protein sequence ID" value="VUX65511.1"/>
    <property type="molecule type" value="Genomic_DNA"/>
</dbReference>
<dbReference type="AlphaFoldDB" id="A0AAX3IZ73"/>
<evidence type="ECO:0000313" key="3">
    <source>
        <dbReference type="EMBL" id="VUX65511.1"/>
    </source>
</evidence>
<accession>A0AAX3IZ73</accession>
<organism evidence="3 4">
    <name type="scientific">Bifidobacterium pseudocatenulatum</name>
    <dbReference type="NCBI Taxonomy" id="28026"/>
    <lineage>
        <taxon>Bacteria</taxon>
        <taxon>Bacillati</taxon>
        <taxon>Actinomycetota</taxon>
        <taxon>Actinomycetes</taxon>
        <taxon>Bifidobacteriales</taxon>
        <taxon>Bifidobacteriaceae</taxon>
        <taxon>Bifidobacterium</taxon>
    </lineage>
</organism>
<evidence type="ECO:0000313" key="4">
    <source>
        <dbReference type="Proteomes" id="UP000331308"/>
    </source>
</evidence>
<proteinExistence type="predicted"/>
<reference evidence="3 4" key="1">
    <citation type="submission" date="2019-07" db="EMBL/GenBank/DDBJ databases">
        <authorList>
            <person name="Chang H.-W."/>
            <person name="Raman A."/>
            <person name="Venkatesh S."/>
            <person name="Gehrig J."/>
        </authorList>
    </citation>
    <scope>NUCLEOTIDE SEQUENCE [LARGE SCALE GENOMIC DNA]</scope>
    <source>
        <strain evidence="3">Bifidobacterium_pseudocatenulatum_LFYP_29</strain>
    </source>
</reference>
<feature type="region of interest" description="Disordered" evidence="1">
    <location>
        <begin position="26"/>
        <end position="52"/>
    </location>
</feature>
<evidence type="ECO:0008006" key="5">
    <source>
        <dbReference type="Google" id="ProtNLM"/>
    </source>
</evidence>
<protein>
    <recommendedName>
        <fullName evidence="5">Sugar ABC transporter substrate-binding protein</fullName>
    </recommendedName>
</protein>
<gene>
    <name evidence="3" type="ORF">BPLFYP29_00066</name>
</gene>
<feature type="chain" id="PRO_5043768994" description="Sugar ABC transporter substrate-binding protein" evidence="2">
    <location>
        <begin position="23"/>
        <end position="52"/>
    </location>
</feature>
<keyword evidence="2" id="KW-0732">Signal</keyword>
<evidence type="ECO:0000256" key="2">
    <source>
        <dbReference type="SAM" id="SignalP"/>
    </source>
</evidence>
<feature type="signal peptide" evidence="2">
    <location>
        <begin position="1"/>
        <end position="22"/>
    </location>
</feature>
<dbReference type="Proteomes" id="UP000331308">
    <property type="component" value="Unassembled WGS sequence"/>
</dbReference>
<name>A0AAX3IZ73_BIFPS</name>
<evidence type="ECO:0000256" key="1">
    <source>
        <dbReference type="SAM" id="MobiDB-lite"/>
    </source>
</evidence>
<comment type="caution">
    <text evidence="3">The sequence shown here is derived from an EMBL/GenBank/DDBJ whole genome shotgun (WGS) entry which is preliminary data.</text>
</comment>
<sequence>MKIDWKKAIGLTAAVAMLVPLAACGGSSDGDSKSGASGTEDITLSVWAPQED</sequence>